<dbReference type="Proteomes" id="UP001501094">
    <property type="component" value="Unassembled WGS sequence"/>
</dbReference>
<keyword evidence="8" id="KW-1185">Reference proteome</keyword>
<evidence type="ECO:0000259" key="6">
    <source>
        <dbReference type="SMART" id="SM00849"/>
    </source>
</evidence>
<dbReference type="CDD" id="cd07742">
    <property type="entry name" value="metallo-hydrolase-like_MBL-fold"/>
    <property type="match status" value="1"/>
</dbReference>
<dbReference type="Pfam" id="PF00753">
    <property type="entry name" value="Lactamase_B"/>
    <property type="match status" value="1"/>
</dbReference>
<evidence type="ECO:0000256" key="5">
    <source>
        <dbReference type="ARBA" id="ARBA00022833"/>
    </source>
</evidence>
<gene>
    <name evidence="7" type="ORF">GCM10009751_17810</name>
</gene>
<reference evidence="7 8" key="1">
    <citation type="journal article" date="2019" name="Int. J. Syst. Evol. Microbiol.">
        <title>The Global Catalogue of Microorganisms (GCM) 10K type strain sequencing project: providing services to taxonomists for standard genome sequencing and annotation.</title>
        <authorList>
            <consortium name="The Broad Institute Genomics Platform"/>
            <consortium name="The Broad Institute Genome Sequencing Center for Infectious Disease"/>
            <person name="Wu L."/>
            <person name="Ma J."/>
        </authorList>
    </citation>
    <scope>NUCLEOTIDE SEQUENCE [LARGE SCALE GENOMIC DNA]</scope>
    <source>
        <strain evidence="7 8">JCM 14326</strain>
    </source>
</reference>
<keyword evidence="4" id="KW-0378">Hydrolase</keyword>
<dbReference type="SMART" id="SM00849">
    <property type="entry name" value="Lactamase_B"/>
    <property type="match status" value="1"/>
</dbReference>
<evidence type="ECO:0000256" key="3">
    <source>
        <dbReference type="ARBA" id="ARBA00022723"/>
    </source>
</evidence>
<dbReference type="PANTHER" id="PTHR42978:SF7">
    <property type="entry name" value="METALLO-HYDROLASE RV2300C-RELATED"/>
    <property type="match status" value="1"/>
</dbReference>
<evidence type="ECO:0000256" key="4">
    <source>
        <dbReference type="ARBA" id="ARBA00022801"/>
    </source>
</evidence>
<protein>
    <submittedName>
        <fullName evidence="7">MBL fold metallo-hydrolase</fullName>
    </submittedName>
</protein>
<comment type="similarity">
    <text evidence="2">Belongs to the metallo-beta-lactamase superfamily.</text>
</comment>
<evidence type="ECO:0000313" key="7">
    <source>
        <dbReference type="EMBL" id="GAA1860636.1"/>
    </source>
</evidence>
<proteinExistence type="inferred from homology"/>
<dbReference type="EMBL" id="BAAANL010000003">
    <property type="protein sequence ID" value="GAA1860636.1"/>
    <property type="molecule type" value="Genomic_DNA"/>
</dbReference>
<dbReference type="SUPFAM" id="SSF56281">
    <property type="entry name" value="Metallo-hydrolase/oxidoreductase"/>
    <property type="match status" value="1"/>
</dbReference>
<dbReference type="InterPro" id="IPR036866">
    <property type="entry name" value="RibonucZ/Hydroxyglut_hydro"/>
</dbReference>
<feature type="domain" description="Metallo-beta-lactamase" evidence="6">
    <location>
        <begin position="19"/>
        <end position="249"/>
    </location>
</feature>
<evidence type="ECO:0000313" key="8">
    <source>
        <dbReference type="Proteomes" id="UP001501094"/>
    </source>
</evidence>
<name>A0ABN2NAM0_9MICO</name>
<dbReference type="RefSeq" id="WP_344101730.1">
    <property type="nucleotide sequence ID" value="NZ_BAAANL010000003.1"/>
</dbReference>
<comment type="cofactor">
    <cofactor evidence="1">
        <name>Zn(2+)</name>
        <dbReference type="ChEBI" id="CHEBI:29105"/>
    </cofactor>
</comment>
<comment type="caution">
    <text evidence="7">The sequence shown here is derived from an EMBL/GenBank/DDBJ whole genome shotgun (WGS) entry which is preliminary data.</text>
</comment>
<accession>A0ABN2NAM0</accession>
<evidence type="ECO:0000256" key="1">
    <source>
        <dbReference type="ARBA" id="ARBA00001947"/>
    </source>
</evidence>
<dbReference type="InterPro" id="IPR051013">
    <property type="entry name" value="MBL_superfamily_lactonases"/>
</dbReference>
<dbReference type="Gene3D" id="3.60.15.10">
    <property type="entry name" value="Ribonuclease Z/Hydroxyacylglutathione hydrolase-like"/>
    <property type="match status" value="1"/>
</dbReference>
<organism evidence="7 8">
    <name type="scientific">Myceligenerans crystallogenes</name>
    <dbReference type="NCBI Taxonomy" id="316335"/>
    <lineage>
        <taxon>Bacteria</taxon>
        <taxon>Bacillati</taxon>
        <taxon>Actinomycetota</taxon>
        <taxon>Actinomycetes</taxon>
        <taxon>Micrococcales</taxon>
        <taxon>Promicromonosporaceae</taxon>
        <taxon>Myceligenerans</taxon>
    </lineage>
</organism>
<dbReference type="InterPro" id="IPR001279">
    <property type="entry name" value="Metallo-B-lactamas"/>
</dbReference>
<keyword evidence="3" id="KW-0479">Metal-binding</keyword>
<dbReference type="PANTHER" id="PTHR42978">
    <property type="entry name" value="QUORUM-QUENCHING LACTONASE YTNP-RELATED-RELATED"/>
    <property type="match status" value="1"/>
</dbReference>
<sequence>MRVHHLNAGTMRIPGAPIVSHVLLAESGDGLVLVDSGFGLAETRDRSLLGPVRHVMRPSFDEAETAVRQIQALGLDPADVRHVVLSHADLDHAGGIADFPHARVHLTAAEADAVLRPRWFERRRYRASQWSHGPDVVAHPPGPLEWYGFTGVTEILPGILLVPLPGHTRGHAGVAVRVSDDAAAPERWILHAGDAFNHHAYLTGARVPFLFWCHQTFVTDDGALARTQHARLARLFATHGDTVEVVCAHDPALLLAPAGARRGPHR</sequence>
<evidence type="ECO:0000256" key="2">
    <source>
        <dbReference type="ARBA" id="ARBA00007749"/>
    </source>
</evidence>
<keyword evidence="5" id="KW-0862">Zinc</keyword>